<organism evidence="2 3">
    <name type="scientific">Vespula pensylvanica</name>
    <name type="common">Western yellow jacket</name>
    <name type="synonym">Wasp</name>
    <dbReference type="NCBI Taxonomy" id="30213"/>
    <lineage>
        <taxon>Eukaryota</taxon>
        <taxon>Metazoa</taxon>
        <taxon>Ecdysozoa</taxon>
        <taxon>Arthropoda</taxon>
        <taxon>Hexapoda</taxon>
        <taxon>Insecta</taxon>
        <taxon>Pterygota</taxon>
        <taxon>Neoptera</taxon>
        <taxon>Endopterygota</taxon>
        <taxon>Hymenoptera</taxon>
        <taxon>Apocrita</taxon>
        <taxon>Aculeata</taxon>
        <taxon>Vespoidea</taxon>
        <taxon>Vespidae</taxon>
        <taxon>Vespinae</taxon>
        <taxon>Vespula</taxon>
    </lineage>
</organism>
<protein>
    <submittedName>
        <fullName evidence="2">Uncharacterized protein</fullName>
    </submittedName>
</protein>
<feature type="compositionally biased region" description="Polar residues" evidence="1">
    <location>
        <begin position="92"/>
        <end position="104"/>
    </location>
</feature>
<dbReference type="EMBL" id="JACSDY010000021">
    <property type="protein sequence ID" value="KAF7394431.1"/>
    <property type="molecule type" value="Genomic_DNA"/>
</dbReference>
<comment type="caution">
    <text evidence="2">The sequence shown here is derived from an EMBL/GenBank/DDBJ whole genome shotgun (WGS) entry which is preliminary data.</text>
</comment>
<evidence type="ECO:0000313" key="2">
    <source>
        <dbReference type="EMBL" id="KAF7394431.1"/>
    </source>
</evidence>
<feature type="compositionally biased region" description="Basic and acidic residues" evidence="1">
    <location>
        <begin position="73"/>
        <end position="86"/>
    </location>
</feature>
<accession>A0A834JU39</accession>
<proteinExistence type="predicted"/>
<gene>
    <name evidence="2" type="ORF">H0235_017026</name>
</gene>
<evidence type="ECO:0000256" key="1">
    <source>
        <dbReference type="SAM" id="MobiDB-lite"/>
    </source>
</evidence>
<feature type="compositionally biased region" description="Gly residues" evidence="1">
    <location>
        <begin position="42"/>
        <end position="64"/>
    </location>
</feature>
<dbReference type="AlphaFoldDB" id="A0A834JU39"/>
<feature type="region of interest" description="Disordered" evidence="1">
    <location>
        <begin position="31"/>
        <end position="111"/>
    </location>
</feature>
<keyword evidence="3" id="KW-1185">Reference proteome</keyword>
<reference evidence="2" key="1">
    <citation type="journal article" date="2020" name="G3 (Bethesda)">
        <title>High-Quality Assemblies for Three Invasive Social Wasps from the &lt;i&gt;Vespula&lt;/i&gt; Genus.</title>
        <authorList>
            <person name="Harrop T.W.R."/>
            <person name="Guhlin J."/>
            <person name="McLaughlin G.M."/>
            <person name="Permina E."/>
            <person name="Stockwell P."/>
            <person name="Gilligan J."/>
            <person name="Le Lec M.F."/>
            <person name="Gruber M.A.M."/>
            <person name="Quinn O."/>
            <person name="Lovegrove M."/>
            <person name="Duncan E.J."/>
            <person name="Remnant E.J."/>
            <person name="Van Eeckhoven J."/>
            <person name="Graham B."/>
            <person name="Knapp R.A."/>
            <person name="Langford K.W."/>
            <person name="Kronenberg Z."/>
            <person name="Press M.O."/>
            <person name="Eacker S.M."/>
            <person name="Wilson-Rankin E.E."/>
            <person name="Purcell J."/>
            <person name="Lester P.J."/>
            <person name="Dearden P.K."/>
        </authorList>
    </citation>
    <scope>NUCLEOTIDE SEQUENCE</scope>
    <source>
        <strain evidence="2">Volc-1</strain>
    </source>
</reference>
<evidence type="ECO:0000313" key="3">
    <source>
        <dbReference type="Proteomes" id="UP000600918"/>
    </source>
</evidence>
<name>A0A834JU39_VESPE</name>
<dbReference type="Proteomes" id="UP000600918">
    <property type="component" value="Unassembled WGS sequence"/>
</dbReference>
<sequence length="111" mass="11727">MRTTGTLDTSCEKSLALVSLSSVRYYKRESFSLTTTDNDGSNDGGGDGAGNGRDGGGDGDGGGVPADRVAGIETRRWKTDIDRPADTRYVNEWSSSNDRSTVPSGVSFPAW</sequence>